<dbReference type="OrthoDB" id="1366813at2"/>
<dbReference type="AlphaFoldDB" id="A0A0Q0WYS1"/>
<dbReference type="PATRIC" id="fig|362413.3.peg.4043"/>
<sequence>MKNSNSFNSESLKKCPYESQVYTTNNIDLIYVKSYKGDWGHWDDKVENAHLDNSCQDQTTNESITDTGAENI</sequence>
<comment type="caution">
    <text evidence="1">The sequence shown here is derived from an EMBL/GenBank/DDBJ whole genome shotgun (WGS) entry which is preliminary data.</text>
</comment>
<accession>A0A0Q0WYS1</accession>
<evidence type="ECO:0000313" key="1">
    <source>
        <dbReference type="EMBL" id="KQB41374.1"/>
    </source>
</evidence>
<reference evidence="1 2" key="1">
    <citation type="submission" date="2014-09" db="EMBL/GenBank/DDBJ databases">
        <title>Genome sequence of Flavobacterium aquidurense RC62.</title>
        <authorList>
            <person name="Kim J.F."/>
            <person name="Kwak M.-J."/>
        </authorList>
    </citation>
    <scope>NUCLEOTIDE SEQUENCE [LARGE SCALE GENOMIC DNA]</scope>
    <source>
        <strain evidence="1 2">RC62</strain>
    </source>
</reference>
<proteinExistence type="predicted"/>
<dbReference type="Proteomes" id="UP000050443">
    <property type="component" value="Unassembled WGS sequence"/>
</dbReference>
<organism evidence="1 2">
    <name type="scientific">Flavobacterium aquidurense</name>
    <dbReference type="NCBI Taxonomy" id="362413"/>
    <lineage>
        <taxon>Bacteria</taxon>
        <taxon>Pseudomonadati</taxon>
        <taxon>Bacteroidota</taxon>
        <taxon>Flavobacteriia</taxon>
        <taxon>Flavobacteriales</taxon>
        <taxon>Flavobacteriaceae</taxon>
        <taxon>Flavobacterium</taxon>
    </lineage>
</organism>
<dbReference type="RefSeq" id="WP_055093526.1">
    <property type="nucleotide sequence ID" value="NZ_JRLF01000008.1"/>
</dbReference>
<protein>
    <submittedName>
        <fullName evidence="1">Uncharacterized protein</fullName>
    </submittedName>
</protein>
<dbReference type="EMBL" id="JRLF01000008">
    <property type="protein sequence ID" value="KQB41374.1"/>
    <property type="molecule type" value="Genomic_DNA"/>
</dbReference>
<name>A0A0Q0WYS1_9FLAO</name>
<gene>
    <name evidence="1" type="ORF">RC62_4120</name>
</gene>
<evidence type="ECO:0000313" key="2">
    <source>
        <dbReference type="Proteomes" id="UP000050443"/>
    </source>
</evidence>